<evidence type="ECO:0000313" key="14">
    <source>
        <dbReference type="Proteomes" id="UP000192596"/>
    </source>
</evidence>
<comment type="subcellular location">
    <subcellularLocation>
        <location evidence="1">Membrane</location>
        <topology evidence="1">Single-pass type II membrane protein</topology>
    </subcellularLocation>
</comment>
<gene>
    <name evidence="13" type="ORF">B0A48_02350</name>
</gene>
<evidence type="ECO:0000256" key="6">
    <source>
        <dbReference type="ARBA" id="ARBA00022679"/>
    </source>
</evidence>
<dbReference type="InterPro" id="IPR003378">
    <property type="entry name" value="Fringe-like_glycosylTrfase"/>
</dbReference>
<evidence type="ECO:0000256" key="5">
    <source>
        <dbReference type="ARBA" id="ARBA00022676"/>
    </source>
</evidence>
<feature type="domain" description="Fringe-like glycosyltransferase" evidence="12">
    <location>
        <begin position="143"/>
        <end position="240"/>
    </location>
</feature>
<evidence type="ECO:0000259" key="12">
    <source>
        <dbReference type="Pfam" id="PF02434"/>
    </source>
</evidence>
<dbReference type="Pfam" id="PF02434">
    <property type="entry name" value="Fringe"/>
    <property type="match status" value="1"/>
</dbReference>
<comment type="similarity">
    <text evidence="3">Belongs to the glycosyltransferase 31 family. Beta3-Gal-T subfamily.</text>
</comment>
<evidence type="ECO:0000256" key="9">
    <source>
        <dbReference type="ARBA" id="ARBA00022968"/>
    </source>
</evidence>
<dbReference type="GO" id="GO:0016263">
    <property type="term" value="F:glycoprotein-N-acetylgalactosamine 3-beta-galactosyltransferase activity"/>
    <property type="evidence" value="ECO:0007669"/>
    <property type="project" value="UniProtKB-EC"/>
</dbReference>
<dbReference type="EMBL" id="NAJO01000004">
    <property type="protein sequence ID" value="OQO12886.1"/>
    <property type="molecule type" value="Genomic_DNA"/>
</dbReference>
<evidence type="ECO:0000256" key="10">
    <source>
        <dbReference type="ARBA" id="ARBA00022989"/>
    </source>
</evidence>
<evidence type="ECO:0000256" key="2">
    <source>
        <dbReference type="ARBA" id="ARBA00004922"/>
    </source>
</evidence>
<keyword evidence="9" id="KW-0735">Signal-anchor</keyword>
<comment type="caution">
    <text evidence="13">The sequence shown here is derived from an EMBL/GenBank/DDBJ whole genome shotgun (WGS) entry which is preliminary data.</text>
</comment>
<dbReference type="PANTHER" id="PTHR23033:SF47">
    <property type="entry name" value="APPLE DOMAIN-CONTAINING PROTEIN-RELATED"/>
    <property type="match status" value="1"/>
</dbReference>
<name>A0A1V8TNE8_9PEZI</name>
<dbReference type="AlphaFoldDB" id="A0A1V8TNE8"/>
<dbReference type="InterPro" id="IPR026050">
    <property type="entry name" value="C1GALT1/C1GALT1_chp1"/>
</dbReference>
<accession>A0A1V8TNE8</accession>
<dbReference type="Gene3D" id="3.90.550.50">
    <property type="match status" value="1"/>
</dbReference>
<keyword evidence="6" id="KW-0808">Transferase</keyword>
<organism evidence="13 14">
    <name type="scientific">Cryoendolithus antarcticus</name>
    <dbReference type="NCBI Taxonomy" id="1507870"/>
    <lineage>
        <taxon>Eukaryota</taxon>
        <taxon>Fungi</taxon>
        <taxon>Dikarya</taxon>
        <taxon>Ascomycota</taxon>
        <taxon>Pezizomycotina</taxon>
        <taxon>Dothideomycetes</taxon>
        <taxon>Dothideomycetidae</taxon>
        <taxon>Cladosporiales</taxon>
        <taxon>Cladosporiaceae</taxon>
        <taxon>Cryoendolithus</taxon>
    </lineage>
</organism>
<keyword evidence="10" id="KW-1133">Transmembrane helix</keyword>
<dbReference type="STRING" id="1507870.A0A1V8TNE8"/>
<proteinExistence type="inferred from homology"/>
<keyword evidence="8" id="KW-0547">Nucleotide-binding</keyword>
<keyword evidence="7" id="KW-0812">Transmembrane</keyword>
<protein>
    <recommendedName>
        <fullName evidence="4">N-acetylgalactosaminide beta-1,3-galactosyltransferase</fullName>
        <ecNumber evidence="4">2.4.1.122</ecNumber>
    </recommendedName>
</protein>
<evidence type="ECO:0000256" key="11">
    <source>
        <dbReference type="ARBA" id="ARBA00023136"/>
    </source>
</evidence>
<evidence type="ECO:0000256" key="1">
    <source>
        <dbReference type="ARBA" id="ARBA00004606"/>
    </source>
</evidence>
<comment type="pathway">
    <text evidence="2">Protein modification; protein glycosylation.</text>
</comment>
<evidence type="ECO:0000256" key="3">
    <source>
        <dbReference type="ARBA" id="ARBA00006462"/>
    </source>
</evidence>
<evidence type="ECO:0000256" key="8">
    <source>
        <dbReference type="ARBA" id="ARBA00022741"/>
    </source>
</evidence>
<dbReference type="GO" id="GO:0000166">
    <property type="term" value="F:nucleotide binding"/>
    <property type="evidence" value="ECO:0007669"/>
    <property type="project" value="UniProtKB-KW"/>
</dbReference>
<dbReference type="InParanoid" id="A0A1V8TNE8"/>
<dbReference type="PANTHER" id="PTHR23033">
    <property type="entry name" value="BETA1,3-GALACTOSYLTRANSFERASE"/>
    <property type="match status" value="1"/>
</dbReference>
<evidence type="ECO:0000313" key="13">
    <source>
        <dbReference type="EMBL" id="OQO12886.1"/>
    </source>
</evidence>
<reference evidence="14" key="1">
    <citation type="submission" date="2017-03" db="EMBL/GenBank/DDBJ databases">
        <title>Genomes of endolithic fungi from Antarctica.</title>
        <authorList>
            <person name="Coleine C."/>
            <person name="Masonjones S."/>
            <person name="Stajich J.E."/>
        </authorList>
    </citation>
    <scope>NUCLEOTIDE SEQUENCE [LARGE SCALE GENOMIC DNA]</scope>
    <source>
        <strain evidence="14">CCFEE 5527</strain>
    </source>
</reference>
<keyword evidence="14" id="KW-1185">Reference proteome</keyword>
<evidence type="ECO:0000256" key="4">
    <source>
        <dbReference type="ARBA" id="ARBA00012557"/>
    </source>
</evidence>
<sequence>MILERLDKVRWTSKPIRATCALLAFLMTLSLYRTFWTSGQQGTSVTSQASQSSCGLARQDHVAVIVKTGASEAFEKLPTLLQTTLSCVDNLFIVSDLQIDFHGYRMHDVLANVSPAVKDTHPAFEIYREQIRLRDAGATLQQLSSTARDQSDSHKAAWELDKFKFLHMLNTINVEMPGKDWYVFIEADTYLVWPNLMAWLAQLDARQKLHIGSPSFMAGTKFNHGGSGFVLSGPVVRAFATEHAGIAQQWDERMSKECCGDYVLALALTEIGIPVSGAWPMLSGEQPIFTPYGPAVWCQPVITMHHVDSNVVDSMWAFEKQFAVQQRPLLFKDLYEHFLPQGLPSSRSEWDNRCPGSVFDIRDPLPEDAKTSNEACSQACDAIPHCMQALFKEGECKLYKCFTLGKYSRGTDPSDVDRTSWHSTWKRDRIEEWVASHASCTAAWTPHSTDNARSGGI</sequence>
<keyword evidence="5" id="KW-0328">Glycosyltransferase</keyword>
<keyword evidence="11" id="KW-0472">Membrane</keyword>
<dbReference type="OrthoDB" id="414175at2759"/>
<dbReference type="Proteomes" id="UP000192596">
    <property type="component" value="Unassembled WGS sequence"/>
</dbReference>
<dbReference type="GO" id="GO:0016020">
    <property type="term" value="C:membrane"/>
    <property type="evidence" value="ECO:0007669"/>
    <property type="project" value="UniProtKB-SubCell"/>
</dbReference>
<dbReference type="EC" id="2.4.1.122" evidence="4"/>
<evidence type="ECO:0000256" key="7">
    <source>
        <dbReference type="ARBA" id="ARBA00022692"/>
    </source>
</evidence>